<evidence type="ECO:0000256" key="6">
    <source>
        <dbReference type="ARBA" id="ARBA00033681"/>
    </source>
</evidence>
<dbReference type="GO" id="GO:0004115">
    <property type="term" value="F:3',5'-cyclic-AMP phosphodiesterase activity"/>
    <property type="evidence" value="ECO:0007669"/>
    <property type="project" value="UniProtKB-EC"/>
</dbReference>
<dbReference type="Pfam" id="PF18100">
    <property type="entry name" value="PDE4_UCR"/>
    <property type="match status" value="1"/>
</dbReference>
<dbReference type="GeneID" id="113054721"/>
<dbReference type="AlphaFoldDB" id="A0A6P6KVF5"/>
<accession>A0A6P6KVF5</accession>
<evidence type="ECO:0000256" key="11">
    <source>
        <dbReference type="SAM" id="MobiDB-lite"/>
    </source>
</evidence>
<feature type="binding site" evidence="8">
    <location>
        <position position="445"/>
    </location>
    <ligand>
        <name>AMP</name>
        <dbReference type="ChEBI" id="CHEBI:456215"/>
    </ligand>
</feature>
<dbReference type="InterPro" id="IPR023088">
    <property type="entry name" value="PDEase"/>
</dbReference>
<dbReference type="PANTHER" id="PTHR11347">
    <property type="entry name" value="CYCLIC NUCLEOTIDE PHOSPHODIESTERASE"/>
    <property type="match status" value="1"/>
</dbReference>
<feature type="region of interest" description="Disordered" evidence="11">
    <location>
        <begin position="652"/>
        <end position="773"/>
    </location>
</feature>
<dbReference type="GO" id="GO:0046872">
    <property type="term" value="F:metal ion binding"/>
    <property type="evidence" value="ECO:0007669"/>
    <property type="project" value="UniProtKB-KW"/>
</dbReference>
<sequence>MKKIDCTAADSPGTVCDRSPEYLEADEGVAPGMELFQVRRRSSRTLQLPPLVFRQAEQHDWNSKETELIARPTTLALHNPPLIAITSADTCSFDVDNGTSSGRSPLDPMTSPGSGLILQANFVHSQRRESFLYRSDSDYDLSPKSMSRNSSIASDIHGDDLIVTPFAQVLASLRTVRNNFATLTNLQQDRTSNKRSPMCNQPPLTKASFTEEAYQKLATETLEELDWCLDQLETLQTRHSVSEMASNKFKRMLNRELTHLSEMSRSGNQVSEYISNTFLDKQHDVEMPTPQTQKEKDKKKKPMCQISGVKKLMHSTSLTNSNIPRFGVKTDTEDSLAKELEDINKWGLNVFKVTEFSGNRPLTVMMYTIFQERDLLKTFKIPLDTFITYLMTLEDHYHADVAYHSNIHAADVTQSTHVLLSTPALEAVFTDLEILAAIFASAIHDVDHPGVSNQFLINTNSELALMYNDSSVLENHHLAVGFKLLQEENCDIFQNLNKKQRQSLRKMVIDIVLATDMSKHMNLLADLKTMVETKKVTSSGVLLLDNYSDRIQVLQNMVHCADLSNPTKPLQLYKQWTDRIMEEFFSQGDRERERGMEISPMCDKHNASVEKSQVGFIDYIVHPLWETWADLVHPDAQDILDTLEDNREWYQSTIPQSPSPAPDQSEDGSRSAGADKFQFELTLEEDGESDTEKDSGSQAEEEEEEEEDEEEEEEEDNSCSDSKTLITQDSESTEIPEAEEGISEEVSTEPSMVEEEDEEEDDEEDEEEQPADT</sequence>
<dbReference type="InterPro" id="IPR040844">
    <property type="entry name" value="PDE4_UCR"/>
</dbReference>
<keyword evidence="5" id="KW-0114">cAMP</keyword>
<dbReference type="Pfam" id="PF00233">
    <property type="entry name" value="PDEase_I"/>
    <property type="match status" value="1"/>
</dbReference>
<dbReference type="InterPro" id="IPR002073">
    <property type="entry name" value="PDEase_catalytic_dom"/>
</dbReference>
<feature type="compositionally biased region" description="Acidic residues" evidence="11">
    <location>
        <begin position="731"/>
        <end position="773"/>
    </location>
</feature>
<feature type="binding site" evidence="9">
    <location>
        <position position="445"/>
    </location>
    <ligand>
        <name>Zn(2+)</name>
        <dbReference type="ChEBI" id="CHEBI:29105"/>
        <label>2</label>
    </ligand>
</feature>
<keyword evidence="3 9" id="KW-0479">Metal-binding</keyword>
<gene>
    <name evidence="14" type="primary">LOC113054721</name>
</gene>
<feature type="binding site" evidence="9">
    <location>
        <position position="444"/>
    </location>
    <ligand>
        <name>Zn(2+)</name>
        <dbReference type="ChEBI" id="CHEBI:29105"/>
        <label>1</label>
    </ligand>
</feature>
<feature type="binding site" evidence="9">
    <location>
        <position position="445"/>
    </location>
    <ligand>
        <name>Zn(2+)</name>
        <dbReference type="ChEBI" id="CHEBI:29105"/>
        <label>1</label>
    </ligand>
</feature>
<keyword evidence="4 10" id="KW-0378">Hydrolase</keyword>
<dbReference type="PRINTS" id="PR00387">
    <property type="entry name" value="PDIESTERASE1"/>
</dbReference>
<dbReference type="UniPathway" id="UPA00762">
    <property type="reaction ID" value="UER00747"/>
</dbReference>
<feature type="binding site" evidence="9">
    <location>
        <position position="562"/>
    </location>
    <ligand>
        <name>Zn(2+)</name>
        <dbReference type="ChEBI" id="CHEBI:29105"/>
        <label>1</label>
    </ligand>
</feature>
<dbReference type="Gene3D" id="1.10.1300.10">
    <property type="entry name" value="3'5'-cyclic nucleotide phosphodiesterase, catalytic domain"/>
    <property type="match status" value="1"/>
</dbReference>
<feature type="binding site" evidence="8">
    <location>
        <begin position="404"/>
        <end position="408"/>
    </location>
    <ligand>
        <name>AMP</name>
        <dbReference type="ChEBI" id="CHEBI:456215"/>
    </ligand>
</feature>
<comment type="pathway">
    <text evidence="1">Purine metabolism; 3',5'-cyclic AMP degradation; AMP from 3',5'-cyclic AMP: step 1/1.</text>
</comment>
<feature type="compositionally biased region" description="Polar residues" evidence="11">
    <location>
        <begin position="719"/>
        <end position="730"/>
    </location>
</feature>
<dbReference type="Proteomes" id="UP000515129">
    <property type="component" value="Chromosome 35"/>
</dbReference>
<evidence type="ECO:0000256" key="9">
    <source>
        <dbReference type="PIRSR" id="PIRSR623088-3"/>
    </source>
</evidence>
<dbReference type="GO" id="GO:0006198">
    <property type="term" value="P:cAMP catabolic process"/>
    <property type="evidence" value="ECO:0007669"/>
    <property type="project" value="UniProtKB-UniPathway"/>
</dbReference>
<comment type="similarity">
    <text evidence="2">Belongs to the cyclic nucleotide phosphodiesterase family. PDE4 subfamily.</text>
</comment>
<feature type="compositionally biased region" description="Acidic residues" evidence="11">
    <location>
        <begin position="699"/>
        <end position="718"/>
    </location>
</feature>
<evidence type="ECO:0000259" key="12">
    <source>
        <dbReference type="PROSITE" id="PS51845"/>
    </source>
</evidence>
<dbReference type="SUPFAM" id="SSF109604">
    <property type="entry name" value="HD-domain/PDEase-like"/>
    <property type="match status" value="1"/>
</dbReference>
<dbReference type="InterPro" id="IPR023174">
    <property type="entry name" value="PDEase_CS"/>
</dbReference>
<comment type="catalytic activity">
    <reaction evidence="6">
        <text>3',5'-cyclic AMP + H2O = AMP + H(+)</text>
        <dbReference type="Rhea" id="RHEA:25277"/>
        <dbReference type="ChEBI" id="CHEBI:15377"/>
        <dbReference type="ChEBI" id="CHEBI:15378"/>
        <dbReference type="ChEBI" id="CHEBI:58165"/>
        <dbReference type="ChEBI" id="CHEBI:456215"/>
        <dbReference type="EC" id="3.1.4.53"/>
    </reaction>
    <physiologicalReaction direction="left-to-right" evidence="6">
        <dbReference type="Rhea" id="RHEA:25278"/>
    </physiologicalReaction>
</comment>
<evidence type="ECO:0000256" key="7">
    <source>
        <dbReference type="PIRSR" id="PIRSR623088-1"/>
    </source>
</evidence>
<organism evidence="13 14">
    <name type="scientific">Carassius auratus</name>
    <name type="common">Goldfish</name>
    <dbReference type="NCBI Taxonomy" id="7957"/>
    <lineage>
        <taxon>Eukaryota</taxon>
        <taxon>Metazoa</taxon>
        <taxon>Chordata</taxon>
        <taxon>Craniata</taxon>
        <taxon>Vertebrata</taxon>
        <taxon>Euteleostomi</taxon>
        <taxon>Actinopterygii</taxon>
        <taxon>Neopterygii</taxon>
        <taxon>Teleostei</taxon>
        <taxon>Ostariophysi</taxon>
        <taxon>Cypriniformes</taxon>
        <taxon>Cyprinidae</taxon>
        <taxon>Cyprininae</taxon>
        <taxon>Carassius</taxon>
    </lineage>
</organism>
<dbReference type="EC" id="3.1.4.-" evidence="10"/>
<evidence type="ECO:0000313" key="13">
    <source>
        <dbReference type="Proteomes" id="UP000515129"/>
    </source>
</evidence>
<proteinExistence type="inferred from homology"/>
<evidence type="ECO:0000256" key="8">
    <source>
        <dbReference type="PIRSR" id="PIRSR623088-2"/>
    </source>
</evidence>
<evidence type="ECO:0000256" key="2">
    <source>
        <dbReference type="ARBA" id="ARBA00009517"/>
    </source>
</evidence>
<feature type="binding site" evidence="9">
    <location>
        <position position="408"/>
    </location>
    <ligand>
        <name>Zn(2+)</name>
        <dbReference type="ChEBI" id="CHEBI:29105"/>
        <label>1</label>
    </ligand>
</feature>
<dbReference type="PROSITE" id="PS00126">
    <property type="entry name" value="PDEASE_I_1"/>
    <property type="match status" value="1"/>
</dbReference>
<feature type="domain" description="PDEase" evidence="12">
    <location>
        <begin position="328"/>
        <end position="657"/>
    </location>
</feature>
<evidence type="ECO:0000256" key="3">
    <source>
        <dbReference type="ARBA" id="ARBA00022723"/>
    </source>
</evidence>
<protein>
    <recommendedName>
        <fullName evidence="10">Phosphodiesterase</fullName>
        <ecNumber evidence="10">3.1.4.-</ecNumber>
    </recommendedName>
</protein>
<name>A0A6P6KVF5_CARAU</name>
<feature type="active site" description="Proton donor" evidence="7">
    <location>
        <position position="404"/>
    </location>
</feature>
<evidence type="ECO:0000313" key="14">
    <source>
        <dbReference type="RefSeq" id="XP_026076254.1"/>
    </source>
</evidence>
<comment type="cofactor">
    <cofactor evidence="10">
        <name>a divalent metal cation</name>
        <dbReference type="ChEBI" id="CHEBI:60240"/>
    </cofactor>
    <text evidence="10">Binds 2 divalent metal cations per subunit. Site 1 may preferentially bind zinc ions, while site 2 has a preference for magnesium and/or manganese ions.</text>
</comment>
<keyword evidence="13" id="KW-1185">Reference proteome</keyword>
<reference evidence="14" key="1">
    <citation type="submission" date="2025-08" db="UniProtKB">
        <authorList>
            <consortium name="RefSeq"/>
        </authorList>
    </citation>
    <scope>IDENTIFICATION</scope>
    <source>
        <strain evidence="14">Wakin</strain>
        <tissue evidence="14">Muscle</tissue>
    </source>
</reference>
<dbReference type="PROSITE" id="PS51845">
    <property type="entry name" value="PDEASE_I_2"/>
    <property type="match status" value="1"/>
</dbReference>
<dbReference type="RefSeq" id="XP_026076254.1">
    <property type="nucleotide sequence ID" value="XM_026220469.1"/>
</dbReference>
<feature type="binding site" evidence="8">
    <location>
        <position position="613"/>
    </location>
    <ligand>
        <name>AMP</name>
        <dbReference type="ChEBI" id="CHEBI:456215"/>
    </ligand>
</feature>
<feature type="binding site" evidence="8">
    <location>
        <position position="562"/>
    </location>
    <ligand>
        <name>AMP</name>
        <dbReference type="ChEBI" id="CHEBI:456215"/>
    </ligand>
</feature>
<evidence type="ECO:0000256" key="4">
    <source>
        <dbReference type="ARBA" id="ARBA00022801"/>
    </source>
</evidence>
<dbReference type="InterPro" id="IPR036971">
    <property type="entry name" value="PDEase_catalytic_dom_sf"/>
</dbReference>
<dbReference type="GO" id="GO:0007165">
    <property type="term" value="P:signal transduction"/>
    <property type="evidence" value="ECO:0007669"/>
    <property type="project" value="InterPro"/>
</dbReference>
<evidence type="ECO:0000256" key="1">
    <source>
        <dbReference type="ARBA" id="ARBA00004703"/>
    </source>
</evidence>
<dbReference type="FunFam" id="1.10.1300.10:FF:000001">
    <property type="entry name" value="Phosphodiesterase"/>
    <property type="match status" value="1"/>
</dbReference>
<evidence type="ECO:0000256" key="5">
    <source>
        <dbReference type="ARBA" id="ARBA00023149"/>
    </source>
</evidence>
<evidence type="ECO:0000256" key="10">
    <source>
        <dbReference type="RuleBase" id="RU363067"/>
    </source>
</evidence>